<evidence type="ECO:0000313" key="1">
    <source>
        <dbReference type="EMBL" id="GAG36650.1"/>
    </source>
</evidence>
<comment type="caution">
    <text evidence="1">The sequence shown here is derived from an EMBL/GenBank/DDBJ whole genome shotgun (WGS) entry which is preliminary data.</text>
</comment>
<feature type="non-terminal residue" evidence="1">
    <location>
        <position position="250"/>
    </location>
</feature>
<proteinExistence type="predicted"/>
<reference evidence="1" key="1">
    <citation type="journal article" date="2014" name="Front. Microbiol.">
        <title>High frequency of phylogenetically diverse reductive dehalogenase-homologous genes in deep subseafloor sedimentary metagenomes.</title>
        <authorList>
            <person name="Kawai M."/>
            <person name="Futagami T."/>
            <person name="Toyoda A."/>
            <person name="Takaki Y."/>
            <person name="Nishi S."/>
            <person name="Hori S."/>
            <person name="Arai W."/>
            <person name="Tsubouchi T."/>
            <person name="Morono Y."/>
            <person name="Uchiyama I."/>
            <person name="Ito T."/>
            <person name="Fujiyama A."/>
            <person name="Inagaki F."/>
            <person name="Takami H."/>
        </authorList>
    </citation>
    <scope>NUCLEOTIDE SEQUENCE</scope>
    <source>
        <strain evidence="1">Expedition CK06-06</strain>
    </source>
</reference>
<feature type="non-terminal residue" evidence="1">
    <location>
        <position position="1"/>
    </location>
</feature>
<dbReference type="EMBL" id="BARS01043160">
    <property type="protein sequence ID" value="GAG36650.1"/>
    <property type="molecule type" value="Genomic_DNA"/>
</dbReference>
<dbReference type="AlphaFoldDB" id="X0X0X0"/>
<organism evidence="1">
    <name type="scientific">marine sediment metagenome</name>
    <dbReference type="NCBI Taxonomy" id="412755"/>
    <lineage>
        <taxon>unclassified sequences</taxon>
        <taxon>metagenomes</taxon>
        <taxon>ecological metagenomes</taxon>
    </lineage>
</organism>
<name>X0X0X0_9ZZZZ</name>
<gene>
    <name evidence="1" type="ORF">S01H1_65385</name>
</gene>
<accession>X0X0X0</accession>
<sequence>PQQRYACVGGACVPSSDPSAPYTDPTCKNECSDPAKCYACIFNSCAEVPCSDPDSYPSLVECQANCPPAPAQNSIKFTIDDSIIRADPRAEHLEAVFINLNLRRTGTNDFGPFGVYTTITPEGRLGGNDPMNPNKPLDVQDGAEDGTQITDYFIDQSLFPVDENGNKYFWIDNTSLEAADAQTPKLDSVRVFFTTTPKQTWDDANAAFPASPWAVTNGAVGPIPGAWQTSAIPPVGNPITNVLFYDFVEF</sequence>
<protein>
    <submittedName>
        <fullName evidence="1">Uncharacterized protein</fullName>
    </submittedName>
</protein>